<feature type="compositionally biased region" description="Basic and acidic residues" evidence="7">
    <location>
        <begin position="1328"/>
        <end position="1342"/>
    </location>
</feature>
<dbReference type="GO" id="GO:0042393">
    <property type="term" value="F:histone binding"/>
    <property type="evidence" value="ECO:0007669"/>
    <property type="project" value="TreeGrafter"/>
</dbReference>
<evidence type="ECO:0000313" key="9">
    <source>
        <dbReference type="EMBL" id="KAF3456235.1"/>
    </source>
</evidence>
<evidence type="ECO:0000256" key="4">
    <source>
        <dbReference type="ARBA" id="ARBA00023067"/>
    </source>
</evidence>
<dbReference type="EMBL" id="VOIH02000001">
    <property type="protein sequence ID" value="KAF3456235.1"/>
    <property type="molecule type" value="Genomic_DNA"/>
</dbReference>
<dbReference type="PANTHER" id="PTHR14222:SF1">
    <property type="entry name" value="CONDENSIN-2 COMPLEX SUBUNIT D3"/>
    <property type="match status" value="1"/>
</dbReference>
<evidence type="ECO:0000256" key="6">
    <source>
        <dbReference type="ARBA" id="ARBA00023306"/>
    </source>
</evidence>
<dbReference type="GO" id="GO:0000779">
    <property type="term" value="C:condensed chromosome, centromeric region"/>
    <property type="evidence" value="ECO:0007669"/>
    <property type="project" value="TreeGrafter"/>
</dbReference>
<name>A0A8K0HPG7_9ROSA</name>
<dbReference type="PANTHER" id="PTHR14222">
    <property type="entry name" value="CONDENSIN"/>
    <property type="match status" value="1"/>
</dbReference>
<dbReference type="GO" id="GO:0051301">
    <property type="term" value="P:cell division"/>
    <property type="evidence" value="ECO:0007669"/>
    <property type="project" value="UniProtKB-KW"/>
</dbReference>
<feature type="region of interest" description="Disordered" evidence="7">
    <location>
        <begin position="1131"/>
        <end position="1153"/>
    </location>
</feature>
<evidence type="ECO:0000256" key="5">
    <source>
        <dbReference type="ARBA" id="ARBA00023242"/>
    </source>
</evidence>
<keyword evidence="3" id="KW-0498">Mitosis</keyword>
<feature type="region of interest" description="Disordered" evidence="7">
    <location>
        <begin position="1296"/>
        <end position="1348"/>
    </location>
</feature>
<feature type="domain" description="Condensin complex subunit 1 C-terminal" evidence="8">
    <location>
        <begin position="925"/>
        <end position="1103"/>
    </location>
</feature>
<evidence type="ECO:0000256" key="1">
    <source>
        <dbReference type="ARBA" id="ARBA00004123"/>
    </source>
</evidence>
<dbReference type="InterPro" id="IPR016024">
    <property type="entry name" value="ARM-type_fold"/>
</dbReference>
<dbReference type="InterPro" id="IPR011989">
    <property type="entry name" value="ARM-like"/>
</dbReference>
<sequence>MEEAIARIVTELEDIRHFHNSTNSEVPPISDSFLSDLQTLLDDTLSADDSEPIDRLYEELSSKSLSPSNLVSSIASAMDSGPTHLSLSASNVYLSLLLSPNSPVFTLFTPMAFLSLLRSIRRSIKNRPIGQPASFELSQGHHVAAKRKKSRGARGSGSKNGSYNEDCEREESEFDVRVLFSVLERLQAVMRLIHLDRFPDSLKSLIQTVAKIPVITFEVFGNSGTYNQLINFCSLILLEVLRPEHGDQANTAAEVLKSLSSMILQHKSNVRTFALGFVTHQMMDVAKGSNGVRKAIVNLPKYLAQKAPEKSEPRALAVESIMKIIHVMEFQDQNVFVEYVLKMTQGKANLRLLAVDLILMLVTTLKDPLGLNLEKEMKYSWGMKCIQTLIQRCSDVIAGIRARALLNLSQLVGFWSGDENGQAVLKEVMGFGNAGEGGLDDLLRNRCMDEKAAVRKAALLLVAKLTALFGSGFDGSLLKAMGMACSDPLVSIRKAAISAISEAFRQCPDESVTTEWLHSVPRLISDDESSIQEECENLFLELVLDRITKAGTVSLPKCGSKFNYSNVKENILEKDDEMLFPEDILGLLKEICNGEVTPWVKKICTSLGKKKRLKQKVAVALQSIIQTSESLWMSQSMAIEKWTAPPGAWFLLSEVSAYLAKAVNWDFLHHHWQLLDRDSMEREVQSPLTQEDIYKEEDSTESNSVAWAGDRVFLLQTISNVAVELPPEAAADLAHNLLKRLQEFNMHSTEVNAHVKALRTLCKRKAGNLEEADGLVMKWVQQLLSKASQILESCISEDSKANGKCSLFTPPISGSKKSKKAKAMSSSLSRAVTAVYTIGSLVIICPSADMNTIIPLLHTVITSGNSDPKVKKLPGLQVSLKETAPLLYVHAWLTLGKICLADEKLAKRYIPLFVQELEKSDCASLRNNLVLTMADFCIRYTALVDCYITKITKSLCDQCELVRRQTFILLSRLLQRDYVKWRGVLFLRFLLSLVDESEKIRQLADFLFGNILKVKAPLLAYNSFIEAIFVLNDCHAHNGHSDSHRSHSENKLFSIRGNDEKSRSKRMCIYVSLLKQMAPEHLLATFAKLCAEILAAASDGVLDITDVTGQSVLQDTFQILVCKEIRLPTNCGSPSESADVDEEGDSGTSATAARGRAVTQALRKSLVHNTIPIFVELKRLLESKNSPLIGSLMECLRVLLKDYKNDIDEILVADRQLQKELMYDMQKYEKEKAKSTAAEVVASGKRTSSFDSPDVSKIASGKHVPDEFAGKVQDESKLASAMADATAEAMARSVLKEVSKGKSTPPLSALSVPKLKTDQRRGNSGSDRPLHVLESLRKRQNFDSDGEN</sequence>
<dbReference type="GO" id="GO:0000796">
    <property type="term" value="C:condensin complex"/>
    <property type="evidence" value="ECO:0007669"/>
    <property type="project" value="TreeGrafter"/>
</dbReference>
<evidence type="ECO:0000256" key="7">
    <source>
        <dbReference type="SAM" id="MobiDB-lite"/>
    </source>
</evidence>
<comment type="caution">
    <text evidence="9">The sequence shown here is derived from an EMBL/GenBank/DDBJ whole genome shotgun (WGS) entry which is preliminary data.</text>
</comment>
<dbReference type="GO" id="GO:0010032">
    <property type="term" value="P:meiotic chromosome condensation"/>
    <property type="evidence" value="ECO:0007669"/>
    <property type="project" value="TreeGrafter"/>
</dbReference>
<dbReference type="Gene3D" id="1.25.10.10">
    <property type="entry name" value="Leucine-rich Repeat Variant"/>
    <property type="match status" value="1"/>
</dbReference>
<dbReference type="Proteomes" id="UP000796880">
    <property type="component" value="Unassembled WGS sequence"/>
</dbReference>
<dbReference type="OrthoDB" id="10263978at2759"/>
<protein>
    <recommendedName>
        <fullName evidence="8">Condensin complex subunit 1 C-terminal domain-containing protein</fullName>
    </recommendedName>
</protein>
<keyword evidence="2" id="KW-0132">Cell division</keyword>
<evidence type="ECO:0000256" key="3">
    <source>
        <dbReference type="ARBA" id="ARBA00022776"/>
    </source>
</evidence>
<keyword evidence="4" id="KW-0226">DNA condensation</keyword>
<gene>
    <name evidence="9" type="ORF">FNV43_RR00885</name>
</gene>
<dbReference type="GO" id="GO:0005634">
    <property type="term" value="C:nucleus"/>
    <property type="evidence" value="ECO:0007669"/>
    <property type="project" value="UniProtKB-SubCell"/>
</dbReference>
<keyword evidence="10" id="KW-1185">Reference proteome</keyword>
<feature type="compositionally biased region" description="Basic residues" evidence="7">
    <location>
        <begin position="143"/>
        <end position="152"/>
    </location>
</feature>
<evidence type="ECO:0000313" key="10">
    <source>
        <dbReference type="Proteomes" id="UP000796880"/>
    </source>
</evidence>
<feature type="region of interest" description="Disordered" evidence="7">
    <location>
        <begin position="139"/>
        <end position="166"/>
    </location>
</feature>
<proteinExistence type="predicted"/>
<dbReference type="Pfam" id="PF12717">
    <property type="entry name" value="Cnd1"/>
    <property type="match status" value="1"/>
</dbReference>
<dbReference type="GO" id="GO:0007076">
    <property type="term" value="P:mitotic chromosome condensation"/>
    <property type="evidence" value="ECO:0007669"/>
    <property type="project" value="InterPro"/>
</dbReference>
<keyword evidence="5" id="KW-0539">Nucleus</keyword>
<keyword evidence="6" id="KW-0131">Cell cycle</keyword>
<evidence type="ECO:0000256" key="2">
    <source>
        <dbReference type="ARBA" id="ARBA00022618"/>
    </source>
</evidence>
<reference evidence="9" key="1">
    <citation type="submission" date="2020-03" db="EMBL/GenBank/DDBJ databases">
        <title>A high-quality chromosome-level genome assembly of a woody plant with both climbing and erect habits, Rhamnella rubrinervis.</title>
        <authorList>
            <person name="Lu Z."/>
            <person name="Yang Y."/>
            <person name="Zhu X."/>
            <person name="Sun Y."/>
        </authorList>
    </citation>
    <scope>NUCLEOTIDE SEQUENCE</scope>
    <source>
        <strain evidence="9">BYM</strain>
        <tissue evidence="9">Leaf</tissue>
    </source>
</reference>
<evidence type="ECO:0000259" key="8">
    <source>
        <dbReference type="Pfam" id="PF12717"/>
    </source>
</evidence>
<accession>A0A8K0HPG7</accession>
<dbReference type="SUPFAM" id="SSF48371">
    <property type="entry name" value="ARM repeat"/>
    <property type="match status" value="1"/>
</dbReference>
<organism evidence="9 10">
    <name type="scientific">Rhamnella rubrinervis</name>
    <dbReference type="NCBI Taxonomy" id="2594499"/>
    <lineage>
        <taxon>Eukaryota</taxon>
        <taxon>Viridiplantae</taxon>
        <taxon>Streptophyta</taxon>
        <taxon>Embryophyta</taxon>
        <taxon>Tracheophyta</taxon>
        <taxon>Spermatophyta</taxon>
        <taxon>Magnoliopsida</taxon>
        <taxon>eudicotyledons</taxon>
        <taxon>Gunneridae</taxon>
        <taxon>Pentapetalae</taxon>
        <taxon>rosids</taxon>
        <taxon>fabids</taxon>
        <taxon>Rosales</taxon>
        <taxon>Rhamnaceae</taxon>
        <taxon>rhamnoid group</taxon>
        <taxon>Rhamneae</taxon>
        <taxon>Rhamnella</taxon>
    </lineage>
</organism>
<comment type="subcellular location">
    <subcellularLocation>
        <location evidence="1">Nucleus</location>
    </subcellularLocation>
</comment>
<dbReference type="InterPro" id="IPR032682">
    <property type="entry name" value="Cnd1_C"/>
</dbReference>
<dbReference type="InterPro" id="IPR026971">
    <property type="entry name" value="CND1/NCAPD3"/>
</dbReference>